<protein>
    <submittedName>
        <fullName evidence="2">Uncharacterized protein</fullName>
    </submittedName>
</protein>
<evidence type="ECO:0000313" key="2">
    <source>
        <dbReference type="EMBL" id="ODV95709.1"/>
    </source>
</evidence>
<feature type="region of interest" description="Disordered" evidence="1">
    <location>
        <begin position="1"/>
        <end position="96"/>
    </location>
</feature>
<proteinExistence type="predicted"/>
<feature type="compositionally biased region" description="Low complexity" evidence="1">
    <location>
        <begin position="75"/>
        <end position="96"/>
    </location>
</feature>
<reference evidence="3" key="1">
    <citation type="submission" date="2016-05" db="EMBL/GenBank/DDBJ databases">
        <title>Comparative genomics of biotechnologically important yeasts.</title>
        <authorList>
            <consortium name="DOE Joint Genome Institute"/>
            <person name="Riley R."/>
            <person name="Haridas S."/>
            <person name="Wolfe K.H."/>
            <person name="Lopes M.R."/>
            <person name="Hittinger C.T."/>
            <person name="Goker M."/>
            <person name="Salamov A."/>
            <person name="Wisecaver J."/>
            <person name="Long T.M."/>
            <person name="Aerts A.L."/>
            <person name="Barry K."/>
            <person name="Choi C."/>
            <person name="Clum A."/>
            <person name="Coughlan A.Y."/>
            <person name="Deshpande S."/>
            <person name="Douglass A.P."/>
            <person name="Hanson S.J."/>
            <person name="Klenk H.-P."/>
            <person name="Labutti K."/>
            <person name="Lapidus A."/>
            <person name="Lindquist E."/>
            <person name="Lipzen A."/>
            <person name="Meier-Kolthoff J.P."/>
            <person name="Ohm R.A."/>
            <person name="Otillar R.P."/>
            <person name="Pangilinan J."/>
            <person name="Peng Y."/>
            <person name="Rokas A."/>
            <person name="Rosa C.A."/>
            <person name="Scheuner C."/>
            <person name="Sibirny A.A."/>
            <person name="Slot J.C."/>
            <person name="Stielow J.B."/>
            <person name="Sun H."/>
            <person name="Kurtzman C.P."/>
            <person name="Blackwell M."/>
            <person name="Grigoriev I.V."/>
            <person name="Jeffries T.W."/>
        </authorList>
    </citation>
    <scope>NUCLEOTIDE SEQUENCE [LARGE SCALE GENOMIC DNA]</scope>
    <source>
        <strain evidence="3">NRRL Y-2460</strain>
    </source>
</reference>
<name>A0A1E4TVF7_PACTA</name>
<dbReference type="Proteomes" id="UP000094236">
    <property type="component" value="Unassembled WGS sequence"/>
</dbReference>
<keyword evidence="3" id="KW-1185">Reference proteome</keyword>
<feature type="compositionally biased region" description="Polar residues" evidence="1">
    <location>
        <begin position="42"/>
        <end position="74"/>
    </location>
</feature>
<evidence type="ECO:0000313" key="3">
    <source>
        <dbReference type="Proteomes" id="UP000094236"/>
    </source>
</evidence>
<evidence type="ECO:0000256" key="1">
    <source>
        <dbReference type="SAM" id="MobiDB-lite"/>
    </source>
</evidence>
<sequence length="283" mass="32102">MSSRSKSQDVRRQLFLGITKKMRTNNNGNQSQKSNNDVVNDLASNHFESSPQTLQQSSNVAKSPFSIKSSQRVYTPSSSTLNSNTNNNNESVDTTTSSNFSAKYVLLKKGDQFDYSCFSDQPLRTAKVNAIEQAEITTHLLFNSDSEETLKEYEEDDDDNDNDEVIVAFPGMGRDQTKIELAKMDTLNIDSSKKYKSAKSELSSSSSADSSCSSTSRLLSNLKLNNIKFLKDFDEEQLIKFFHIQEQESHEMERLRGYKYSQTNSKNNDDDLMEKLRSYIVED</sequence>
<gene>
    <name evidence="2" type="ORF">PACTADRAFT_50390</name>
</gene>
<feature type="compositionally biased region" description="Basic and acidic residues" evidence="1">
    <location>
        <begin position="1"/>
        <end position="12"/>
    </location>
</feature>
<dbReference type="EMBL" id="KV454014">
    <property type="protein sequence ID" value="ODV95709.1"/>
    <property type="molecule type" value="Genomic_DNA"/>
</dbReference>
<dbReference type="AlphaFoldDB" id="A0A1E4TVF7"/>
<feature type="compositionally biased region" description="Low complexity" evidence="1">
    <location>
        <begin position="25"/>
        <end position="36"/>
    </location>
</feature>
<organism evidence="2 3">
    <name type="scientific">Pachysolen tannophilus NRRL Y-2460</name>
    <dbReference type="NCBI Taxonomy" id="669874"/>
    <lineage>
        <taxon>Eukaryota</taxon>
        <taxon>Fungi</taxon>
        <taxon>Dikarya</taxon>
        <taxon>Ascomycota</taxon>
        <taxon>Saccharomycotina</taxon>
        <taxon>Pichiomycetes</taxon>
        <taxon>Pachysolenaceae</taxon>
        <taxon>Pachysolen</taxon>
    </lineage>
</organism>
<accession>A0A1E4TVF7</accession>